<protein>
    <submittedName>
        <fullName evidence="2">NTP pyrophosphohydrolase</fullName>
    </submittedName>
</protein>
<dbReference type="Proteomes" id="UP000031526">
    <property type="component" value="Chromosome"/>
</dbReference>
<dbReference type="GO" id="GO:0016787">
    <property type="term" value="F:hydrolase activity"/>
    <property type="evidence" value="ECO:0007669"/>
    <property type="project" value="UniProtKB-KW"/>
</dbReference>
<dbReference type="AlphaFoldDB" id="A0A0B5DH66"/>
<dbReference type="RefSeq" id="WP_043444808.1">
    <property type="nucleotide sequence ID" value="NZ_CP009313.1"/>
</dbReference>
<evidence type="ECO:0000256" key="1">
    <source>
        <dbReference type="SAM" id="MobiDB-lite"/>
    </source>
</evidence>
<reference evidence="4" key="1">
    <citation type="submission" date="2014-09" db="EMBL/GenBank/DDBJ databases">
        <title>Sequence of the Streptomyces nodosus genome.</title>
        <authorList>
            <person name="Sweeney P."/>
            <person name="Stephens N."/>
            <person name="Murphy C."/>
            <person name="Caffrey P."/>
        </authorList>
    </citation>
    <scope>NUCLEOTIDE SEQUENCE [LARGE SCALE GENOMIC DNA]</scope>
    <source>
        <strain evidence="4">ATCC 14899</strain>
    </source>
</reference>
<dbReference type="KEGG" id="snq:CP978_26040"/>
<evidence type="ECO:0000313" key="4">
    <source>
        <dbReference type="Proteomes" id="UP000031526"/>
    </source>
</evidence>
<evidence type="ECO:0000313" key="2">
    <source>
        <dbReference type="EMBL" id="AJE43053.1"/>
    </source>
</evidence>
<dbReference type="EMBL" id="CP009313">
    <property type="protein sequence ID" value="AJE43053.1"/>
    <property type="molecule type" value="Genomic_DNA"/>
</dbReference>
<name>A0A0B5DH66_9ACTN</name>
<evidence type="ECO:0000313" key="3">
    <source>
        <dbReference type="EMBL" id="QEV41556.1"/>
    </source>
</evidence>
<accession>A0A0B5DH66</accession>
<dbReference type="OrthoDB" id="3404294at2"/>
<dbReference type="HOGENOM" id="CLU_098980_1_0_11"/>
<dbReference type="Proteomes" id="UP000325763">
    <property type="component" value="Chromosome"/>
</dbReference>
<reference evidence="2 4" key="2">
    <citation type="journal article" date="2016" name="Appl. Microbiol. Biotechnol.">
        <title>Exploiting the genome sequence of Streptomyces nodosus for enhanced antibiotic production.</title>
        <authorList>
            <person name="Sweeney P."/>
            <person name="Murphy C.D."/>
            <person name="Caffrey P."/>
        </authorList>
    </citation>
    <scope>NUCLEOTIDE SEQUENCE [LARGE SCALE GENOMIC DNA]</scope>
    <source>
        <strain evidence="2 4">ATCC 14899</strain>
    </source>
</reference>
<reference evidence="3 5" key="3">
    <citation type="submission" date="2017-09" db="EMBL/GenBank/DDBJ databases">
        <title>Streptomyces genome completion.</title>
        <authorList>
            <person name="Lee N."/>
            <person name="Cho B.-K."/>
        </authorList>
    </citation>
    <scope>NUCLEOTIDE SEQUENCE [LARGE SCALE GENOMIC DNA]</scope>
    <source>
        <strain evidence="3 5">ATCC 14899</strain>
    </source>
</reference>
<dbReference type="STRING" id="40318.SNOD_25730"/>
<organism evidence="2 4">
    <name type="scientific">Streptomyces nodosus</name>
    <dbReference type="NCBI Taxonomy" id="40318"/>
    <lineage>
        <taxon>Bacteria</taxon>
        <taxon>Bacillati</taxon>
        <taxon>Actinomycetota</taxon>
        <taxon>Actinomycetes</taxon>
        <taxon>Kitasatosporales</taxon>
        <taxon>Streptomycetaceae</taxon>
        <taxon>Streptomyces</taxon>
    </lineage>
</organism>
<proteinExistence type="predicted"/>
<keyword evidence="2" id="KW-0378">Hydrolase</keyword>
<dbReference type="EMBL" id="CP023747">
    <property type="protein sequence ID" value="QEV41556.1"/>
    <property type="molecule type" value="Genomic_DNA"/>
</dbReference>
<evidence type="ECO:0000313" key="5">
    <source>
        <dbReference type="Proteomes" id="UP000325763"/>
    </source>
</evidence>
<keyword evidence="4" id="KW-1185">Reference proteome</keyword>
<sequence>MSENEGTSETGGGSPVPPLLVVDGANVVGSVPDGWWRDRRGAAERLRDRLVAYAESGLPGRPGPLDVVLVVEGAARGVPSVPGVRVDPAPGSGDDRIVELVADAAHRPRLVITADRELRHRVTRLGAEVAGPRTVRS</sequence>
<gene>
    <name evidence="3" type="ORF">CP978_26040</name>
    <name evidence="2" type="ORF">SNOD_25730</name>
</gene>
<feature type="region of interest" description="Disordered" evidence="1">
    <location>
        <begin position="1"/>
        <end position="20"/>
    </location>
</feature>